<name>A0A3R7XFK1_9EURY</name>
<dbReference type="PANTHER" id="PTHR11458">
    <property type="entry name" value="DELTA-AMINOLEVULINIC ACID DEHYDRATASE"/>
    <property type="match status" value="1"/>
</dbReference>
<evidence type="ECO:0000256" key="4">
    <source>
        <dbReference type="ARBA" id="ARBA00023133"/>
    </source>
</evidence>
<feature type="non-terminal residue" evidence="10">
    <location>
        <position position="184"/>
    </location>
</feature>
<evidence type="ECO:0000256" key="9">
    <source>
        <dbReference type="RuleBase" id="RU004161"/>
    </source>
</evidence>
<dbReference type="GO" id="GO:0005829">
    <property type="term" value="C:cytosol"/>
    <property type="evidence" value="ECO:0007669"/>
    <property type="project" value="TreeGrafter"/>
</dbReference>
<dbReference type="AlphaFoldDB" id="A0A3R7XFK1"/>
<keyword evidence="5" id="KW-0456">Lyase</keyword>
<dbReference type="Pfam" id="PF00490">
    <property type="entry name" value="ALAD"/>
    <property type="match status" value="1"/>
</dbReference>
<dbReference type="SUPFAM" id="SSF51569">
    <property type="entry name" value="Aldolase"/>
    <property type="match status" value="1"/>
</dbReference>
<evidence type="ECO:0000313" key="11">
    <source>
        <dbReference type="Proteomes" id="UP000284763"/>
    </source>
</evidence>
<dbReference type="UniPathway" id="UPA00251">
    <property type="reaction ID" value="UER00318"/>
</dbReference>
<evidence type="ECO:0000256" key="5">
    <source>
        <dbReference type="ARBA" id="ARBA00023239"/>
    </source>
</evidence>
<dbReference type="SMART" id="SM01004">
    <property type="entry name" value="ALAD"/>
    <property type="match status" value="1"/>
</dbReference>
<keyword evidence="6" id="KW-0627">Porphyrin biosynthesis</keyword>
<proteinExistence type="inferred from homology"/>
<dbReference type="GO" id="GO:0004655">
    <property type="term" value="F:porphobilinogen synthase activity"/>
    <property type="evidence" value="ECO:0007669"/>
    <property type="project" value="UniProtKB-EC"/>
</dbReference>
<comment type="similarity">
    <text evidence="2 9">Belongs to the ALAD family.</text>
</comment>
<dbReference type="PANTHER" id="PTHR11458:SF0">
    <property type="entry name" value="DELTA-AMINOLEVULINIC ACID DEHYDRATASE"/>
    <property type="match status" value="1"/>
</dbReference>
<comment type="pathway">
    <text evidence="1">Porphyrin-containing compound metabolism; protoporphyrin-IX biosynthesis; coproporphyrinogen-III from 5-aminolevulinate: step 1/4.</text>
</comment>
<organism evidence="10 11">
    <name type="scientific">Methanosalsum natronophilum</name>
    <dbReference type="NCBI Taxonomy" id="768733"/>
    <lineage>
        <taxon>Archaea</taxon>
        <taxon>Methanobacteriati</taxon>
        <taxon>Methanobacteriota</taxon>
        <taxon>Stenosarchaea group</taxon>
        <taxon>Methanomicrobia</taxon>
        <taxon>Methanosarcinales</taxon>
        <taxon>Methanosarcinaceae</taxon>
        <taxon>Methanosalsum</taxon>
    </lineage>
</organism>
<evidence type="ECO:0000256" key="1">
    <source>
        <dbReference type="ARBA" id="ARBA00004694"/>
    </source>
</evidence>
<dbReference type="Proteomes" id="UP000284763">
    <property type="component" value="Unassembled WGS sequence"/>
</dbReference>
<comment type="caution">
    <text evidence="10">The sequence shown here is derived from an EMBL/GenBank/DDBJ whole genome shotgun (WGS) entry which is preliminary data.</text>
</comment>
<keyword evidence="4" id="KW-0350">Heme biosynthesis</keyword>
<dbReference type="GO" id="GO:0006782">
    <property type="term" value="P:protoporphyrinogen IX biosynthetic process"/>
    <property type="evidence" value="ECO:0007669"/>
    <property type="project" value="UniProtKB-UniPathway"/>
</dbReference>
<dbReference type="InterPro" id="IPR013785">
    <property type="entry name" value="Aldolase_TIM"/>
</dbReference>
<dbReference type="InterPro" id="IPR001731">
    <property type="entry name" value="ALAD"/>
</dbReference>
<dbReference type="EC" id="4.2.1.24" evidence="3"/>
<evidence type="ECO:0000256" key="2">
    <source>
        <dbReference type="ARBA" id="ARBA00008055"/>
    </source>
</evidence>
<dbReference type="PRINTS" id="PR00144">
    <property type="entry name" value="DALDHYDRTASE"/>
</dbReference>
<comment type="catalytic activity">
    <reaction evidence="8">
        <text>2 5-aminolevulinate = porphobilinogen + 2 H2O + H(+)</text>
        <dbReference type="Rhea" id="RHEA:24064"/>
        <dbReference type="ChEBI" id="CHEBI:15377"/>
        <dbReference type="ChEBI" id="CHEBI:15378"/>
        <dbReference type="ChEBI" id="CHEBI:58126"/>
        <dbReference type="ChEBI" id="CHEBI:356416"/>
        <dbReference type="EC" id="4.2.1.24"/>
    </reaction>
</comment>
<reference evidence="10 11" key="1">
    <citation type="submission" date="2018-08" db="EMBL/GenBank/DDBJ databases">
        <title>The metabolism and importance of syntrophic acetate oxidation coupled to methane or sulfide production in haloalkaline environments.</title>
        <authorList>
            <person name="Timmers P.H.A."/>
            <person name="Vavourakis C.D."/>
            <person name="Sorokin D.Y."/>
            <person name="Sinninghe Damste J.S."/>
            <person name="Muyzer G."/>
            <person name="Stams A.J.M."/>
            <person name="Plugge C.M."/>
        </authorList>
    </citation>
    <scope>NUCLEOTIDE SEQUENCE [LARGE SCALE GENOMIC DNA]</scope>
    <source>
        <strain evidence="10">MSAO_Arc3</strain>
    </source>
</reference>
<evidence type="ECO:0000313" key="10">
    <source>
        <dbReference type="EMBL" id="RQD81940.1"/>
    </source>
</evidence>
<protein>
    <recommendedName>
        <fullName evidence="3">porphobilinogen synthase</fullName>
        <ecNumber evidence="3">4.2.1.24</ecNumber>
    </recommendedName>
    <alternativeName>
        <fullName evidence="7">Porphobilinogen synthase</fullName>
    </alternativeName>
</protein>
<dbReference type="EMBL" id="QZAB01000489">
    <property type="protein sequence ID" value="RQD81940.1"/>
    <property type="molecule type" value="Genomic_DNA"/>
</dbReference>
<gene>
    <name evidence="10" type="ORF">D5R95_07775</name>
</gene>
<sequence>MFPHDRMRRLRSPSIRKMVRETLLAPNDLIYPMFVDETIDSYKPVPSMPGVNRVPLSEAANEAKSVADLDIPAVILFGIPHEKDETGTCAYGDDDVVQNAVRSIKDELGDDMVVITDVCLCEYTSHGHCGIIDRSTKEILNDPTLEILGEVAISHANAGADIVAPSGMMDGIIGKIRSDLDMNN</sequence>
<evidence type="ECO:0000256" key="6">
    <source>
        <dbReference type="ARBA" id="ARBA00023244"/>
    </source>
</evidence>
<evidence type="ECO:0000256" key="3">
    <source>
        <dbReference type="ARBA" id="ARBA00012053"/>
    </source>
</evidence>
<dbReference type="GO" id="GO:0008270">
    <property type="term" value="F:zinc ion binding"/>
    <property type="evidence" value="ECO:0007669"/>
    <property type="project" value="TreeGrafter"/>
</dbReference>
<evidence type="ECO:0000256" key="7">
    <source>
        <dbReference type="ARBA" id="ARBA00032837"/>
    </source>
</evidence>
<evidence type="ECO:0000256" key="8">
    <source>
        <dbReference type="ARBA" id="ARBA00047651"/>
    </source>
</evidence>
<dbReference type="Gene3D" id="3.20.20.70">
    <property type="entry name" value="Aldolase class I"/>
    <property type="match status" value="1"/>
</dbReference>
<accession>A0A3R7XFK1</accession>